<dbReference type="SUPFAM" id="SSF52922">
    <property type="entry name" value="TK C-terminal domain-like"/>
    <property type="match status" value="1"/>
</dbReference>
<proteinExistence type="predicted"/>
<evidence type="ECO:0000313" key="2">
    <source>
        <dbReference type="Proteomes" id="UP000320585"/>
    </source>
</evidence>
<evidence type="ECO:0000313" key="1">
    <source>
        <dbReference type="EMBL" id="BBK25804.1"/>
    </source>
</evidence>
<accession>A0A8D4UVK0</accession>
<reference evidence="2" key="1">
    <citation type="submission" date="2019-05" db="EMBL/GenBank/DDBJ databases">
        <title>Complete genome sequencing of Dialister sp. strain 5BBH33.</title>
        <authorList>
            <person name="Sakamoto M."/>
            <person name="Murakami T."/>
            <person name="Mori H."/>
        </authorList>
    </citation>
    <scope>NUCLEOTIDE SEQUENCE [LARGE SCALE GENOMIC DNA]</scope>
    <source>
        <strain evidence="2">5BBH33</strain>
    </source>
</reference>
<keyword evidence="2" id="KW-1185">Reference proteome</keyword>
<dbReference type="Proteomes" id="UP000320585">
    <property type="component" value="Chromosome"/>
</dbReference>
<dbReference type="KEGG" id="dho:Dia5BBH33_17390"/>
<name>A0A8D4UVK0_9FIRM</name>
<dbReference type="AlphaFoldDB" id="A0A8D4UVK0"/>
<protein>
    <recommendedName>
        <fullName evidence="3">Transketolase</fullName>
    </recommendedName>
</protein>
<evidence type="ECO:0008006" key="3">
    <source>
        <dbReference type="Google" id="ProtNLM"/>
    </source>
</evidence>
<dbReference type="InterPro" id="IPR009014">
    <property type="entry name" value="Transketo_C/PFOR_II"/>
</dbReference>
<dbReference type="EMBL" id="AP019697">
    <property type="protein sequence ID" value="BBK25804.1"/>
    <property type="molecule type" value="Genomic_DNA"/>
</dbReference>
<dbReference type="Gene3D" id="3.40.50.920">
    <property type="match status" value="1"/>
</dbReference>
<organism evidence="1 2">
    <name type="scientific">Dialister hominis</name>
    <dbReference type="NCBI Taxonomy" id="2582419"/>
    <lineage>
        <taxon>Bacteria</taxon>
        <taxon>Bacillati</taxon>
        <taxon>Bacillota</taxon>
        <taxon>Negativicutes</taxon>
        <taxon>Veillonellales</taxon>
        <taxon>Veillonellaceae</taxon>
        <taxon>Dialister</taxon>
    </lineage>
</organism>
<gene>
    <name evidence="1" type="ORF">Dia5BBH33_17390</name>
</gene>
<sequence>MRRYPVRQEFVGIQDTFGESGSSADLLKKYGLTAADIVAAAHKARET</sequence>